<comment type="caution">
    <text evidence="1">The sequence shown here is derived from an EMBL/GenBank/DDBJ whole genome shotgun (WGS) entry which is preliminary data.</text>
</comment>
<sequence length="70" mass="8335">MNRNPPIKENIFKDPTYSHYVVQYQGDIEKEFLNYPTYYVNIINDRYAIISLPEEVQEISELPYFSTIVA</sequence>
<accession>A0AAW9IAU7</accession>
<proteinExistence type="predicted"/>
<reference evidence="1" key="1">
    <citation type="submission" date="2019-11" db="EMBL/GenBank/DDBJ databases">
        <title>Characterization of Clostridium perfringens isolates from swine manure treated agricultural soils.</title>
        <authorList>
            <person name="Wushke S.T."/>
        </authorList>
    </citation>
    <scope>NUCLEOTIDE SEQUENCE</scope>
    <source>
        <strain evidence="1">X26</strain>
    </source>
</reference>
<gene>
    <name evidence="1" type="ORF">GNF79_21120</name>
</gene>
<feature type="non-terminal residue" evidence="1">
    <location>
        <position position="70"/>
    </location>
</feature>
<organism evidence="1 2">
    <name type="scientific">Clostridium perfringens</name>
    <dbReference type="NCBI Taxonomy" id="1502"/>
    <lineage>
        <taxon>Bacteria</taxon>
        <taxon>Bacillati</taxon>
        <taxon>Bacillota</taxon>
        <taxon>Clostridia</taxon>
        <taxon>Eubacteriales</taxon>
        <taxon>Clostridiaceae</taxon>
        <taxon>Clostridium</taxon>
    </lineage>
</organism>
<dbReference type="Proteomes" id="UP001291306">
    <property type="component" value="Unassembled WGS sequence"/>
</dbReference>
<protein>
    <submittedName>
        <fullName evidence="1">Peptidase S8</fullName>
    </submittedName>
</protein>
<dbReference type="EMBL" id="WNVC01001485">
    <property type="protein sequence ID" value="MDZ5001505.1"/>
    <property type="molecule type" value="Genomic_DNA"/>
</dbReference>
<evidence type="ECO:0000313" key="1">
    <source>
        <dbReference type="EMBL" id="MDZ5001505.1"/>
    </source>
</evidence>
<dbReference type="AlphaFoldDB" id="A0AAW9IAU7"/>
<name>A0AAW9IAU7_CLOPF</name>
<evidence type="ECO:0000313" key="2">
    <source>
        <dbReference type="Proteomes" id="UP001291306"/>
    </source>
</evidence>